<protein>
    <submittedName>
        <fullName evidence="9">Unannotated protein</fullName>
    </submittedName>
</protein>
<sequence>MTDLTEPTEVPVKDIGTLRSRAEGSGPTTRRPITIPANRYYSPDFAALETERMWPRVWQLATTVDAVSDPGDWAEFSVGELSAVVLRDQEGTLRAFQNVCMHRGIELCKGSGTGRTELRCGFHRWCWNLDGSLNEIPSRRDFGVIDNDAYGLAPVLVDTWGPLVFINFDTDAMSLATYLGGAPADAAYLEMDDFHCRFEISVKVPSNWKTAADGFSETYHVQGLHPELLKVFADLDNHQIFWDHVGRSRQLYGVPSPRIRPTPSDQEVWEAFASVYSGRAGLDAVNPGPAPAIPDGSTLFDVMAQSVRDAQAEKGVDLSAYDNTQIMMMDQHNVFPNITVLLHPDLLSVLRTRPGDNPDECWLDIFNFDRAGANTARVKPMKMEVPLDSMAFGTVFNQDFDMLRTAQRGLHQPGFTRITLSQEESRILNNQLALERYVGISPSEIEGDLP</sequence>
<proteinExistence type="predicted"/>
<gene>
    <name evidence="9" type="ORF">UFOPK3331_01402</name>
</gene>
<dbReference type="InterPro" id="IPR036922">
    <property type="entry name" value="Rieske_2Fe-2S_sf"/>
</dbReference>
<evidence type="ECO:0000259" key="8">
    <source>
        <dbReference type="PROSITE" id="PS51296"/>
    </source>
</evidence>
<keyword evidence="2" id="KW-0001">2Fe-2S</keyword>
<dbReference type="PANTHER" id="PTHR43756">
    <property type="entry name" value="CHOLINE MONOOXYGENASE, CHLOROPLASTIC"/>
    <property type="match status" value="1"/>
</dbReference>
<dbReference type="Gene3D" id="3.90.380.10">
    <property type="entry name" value="Naphthalene 1,2-dioxygenase Alpha Subunit, Chain A, domain 1"/>
    <property type="match status" value="1"/>
</dbReference>
<evidence type="ECO:0000256" key="7">
    <source>
        <dbReference type="SAM" id="MobiDB-lite"/>
    </source>
</evidence>
<comment type="cofactor">
    <cofactor evidence="1">
        <name>Fe cation</name>
        <dbReference type="ChEBI" id="CHEBI:24875"/>
    </cofactor>
</comment>
<dbReference type="InterPro" id="IPR015879">
    <property type="entry name" value="Ring_hydroxy_dOase_asu_C_dom"/>
</dbReference>
<evidence type="ECO:0000256" key="4">
    <source>
        <dbReference type="ARBA" id="ARBA00023002"/>
    </source>
</evidence>
<keyword evidence="5" id="KW-0408">Iron</keyword>
<dbReference type="Gene3D" id="2.102.10.10">
    <property type="entry name" value="Rieske [2Fe-2S] iron-sulphur domain"/>
    <property type="match status" value="1"/>
</dbReference>
<evidence type="ECO:0000256" key="1">
    <source>
        <dbReference type="ARBA" id="ARBA00001962"/>
    </source>
</evidence>
<dbReference type="InterPro" id="IPR017941">
    <property type="entry name" value="Rieske_2Fe-2S"/>
</dbReference>
<feature type="domain" description="Rieske" evidence="8">
    <location>
        <begin position="58"/>
        <end position="166"/>
    </location>
</feature>
<dbReference type="CDD" id="cd03469">
    <property type="entry name" value="Rieske_RO_Alpha_N"/>
    <property type="match status" value="1"/>
</dbReference>
<dbReference type="Pfam" id="PF00355">
    <property type="entry name" value="Rieske"/>
    <property type="match status" value="1"/>
</dbReference>
<dbReference type="GO" id="GO:0051537">
    <property type="term" value="F:2 iron, 2 sulfur cluster binding"/>
    <property type="evidence" value="ECO:0007669"/>
    <property type="project" value="UniProtKB-KW"/>
</dbReference>
<dbReference type="SUPFAM" id="SSF50022">
    <property type="entry name" value="ISP domain"/>
    <property type="match status" value="1"/>
</dbReference>
<name>A0A6J5ZU05_9ZZZZ</name>
<dbReference type="SUPFAM" id="SSF55961">
    <property type="entry name" value="Bet v1-like"/>
    <property type="match status" value="1"/>
</dbReference>
<evidence type="ECO:0000256" key="2">
    <source>
        <dbReference type="ARBA" id="ARBA00022714"/>
    </source>
</evidence>
<evidence type="ECO:0000256" key="5">
    <source>
        <dbReference type="ARBA" id="ARBA00023004"/>
    </source>
</evidence>
<dbReference type="EMBL" id="CAESAL010000057">
    <property type="protein sequence ID" value="CAB4344699.1"/>
    <property type="molecule type" value="Genomic_DNA"/>
</dbReference>
<dbReference type="AlphaFoldDB" id="A0A6J5ZU05"/>
<evidence type="ECO:0000313" key="9">
    <source>
        <dbReference type="EMBL" id="CAB4344699.1"/>
    </source>
</evidence>
<reference evidence="9" key="1">
    <citation type="submission" date="2020-05" db="EMBL/GenBank/DDBJ databases">
        <authorList>
            <person name="Chiriac C."/>
            <person name="Salcher M."/>
            <person name="Ghai R."/>
            <person name="Kavagutti S V."/>
        </authorList>
    </citation>
    <scope>NUCLEOTIDE SEQUENCE</scope>
</reference>
<dbReference type="GO" id="GO:0005506">
    <property type="term" value="F:iron ion binding"/>
    <property type="evidence" value="ECO:0007669"/>
    <property type="project" value="InterPro"/>
</dbReference>
<accession>A0A6J5ZU05</accession>
<keyword evidence="4" id="KW-0560">Oxidoreductase</keyword>
<evidence type="ECO:0000256" key="3">
    <source>
        <dbReference type="ARBA" id="ARBA00022723"/>
    </source>
</evidence>
<keyword evidence="3" id="KW-0479">Metal-binding</keyword>
<dbReference type="InterPro" id="IPR001663">
    <property type="entry name" value="Rng_hydr_dOase-A"/>
</dbReference>
<keyword evidence="6" id="KW-0411">Iron-sulfur</keyword>
<dbReference type="Pfam" id="PF00848">
    <property type="entry name" value="Ring_hydroxyl_A"/>
    <property type="match status" value="1"/>
</dbReference>
<feature type="region of interest" description="Disordered" evidence="7">
    <location>
        <begin position="1"/>
        <end position="33"/>
    </location>
</feature>
<dbReference type="PANTHER" id="PTHR43756:SF5">
    <property type="entry name" value="CHOLINE MONOOXYGENASE, CHLOROPLASTIC"/>
    <property type="match status" value="1"/>
</dbReference>
<organism evidence="9">
    <name type="scientific">freshwater metagenome</name>
    <dbReference type="NCBI Taxonomy" id="449393"/>
    <lineage>
        <taxon>unclassified sequences</taxon>
        <taxon>metagenomes</taxon>
        <taxon>ecological metagenomes</taxon>
    </lineage>
</organism>
<dbReference type="PROSITE" id="PS51296">
    <property type="entry name" value="RIESKE"/>
    <property type="match status" value="1"/>
</dbReference>
<evidence type="ECO:0000256" key="6">
    <source>
        <dbReference type="ARBA" id="ARBA00023014"/>
    </source>
</evidence>
<dbReference type="PRINTS" id="PR00090">
    <property type="entry name" value="RNGDIOXGNASE"/>
</dbReference>
<dbReference type="GO" id="GO:0016491">
    <property type="term" value="F:oxidoreductase activity"/>
    <property type="evidence" value="ECO:0007669"/>
    <property type="project" value="UniProtKB-KW"/>
</dbReference>